<dbReference type="GO" id="GO:0004497">
    <property type="term" value="F:monooxygenase activity"/>
    <property type="evidence" value="ECO:0007669"/>
    <property type="project" value="UniProtKB-KW"/>
</dbReference>
<dbReference type="InterPro" id="IPR011008">
    <property type="entry name" value="Dimeric_a/b-barrel"/>
</dbReference>
<protein>
    <submittedName>
        <fullName evidence="2">Quinol monooxygenase YgiN</fullName>
    </submittedName>
</protein>
<dbReference type="SUPFAM" id="SSF54909">
    <property type="entry name" value="Dimeric alpha+beta barrel"/>
    <property type="match status" value="1"/>
</dbReference>
<dbReference type="Gene3D" id="3.30.70.100">
    <property type="match status" value="1"/>
</dbReference>
<sequence>MIEVKDTDPAIPFFAQLEHPDDGPVTLINTFVAPEGQVDAVIDVWQKDSVVMRQQPGFISAQLYRGTADSRVLTNIAVWESTSALRAAFFNPQFQELLPLYPDGSTSCPVLVRKQAVPGICIG</sequence>
<dbReference type="Proteomes" id="UP000198688">
    <property type="component" value="Chromosome I"/>
</dbReference>
<organism evidence="2 3">
    <name type="scientific">Actinoplanes derwentensis</name>
    <dbReference type="NCBI Taxonomy" id="113562"/>
    <lineage>
        <taxon>Bacteria</taxon>
        <taxon>Bacillati</taxon>
        <taxon>Actinomycetota</taxon>
        <taxon>Actinomycetes</taxon>
        <taxon>Micromonosporales</taxon>
        <taxon>Micromonosporaceae</taxon>
        <taxon>Actinoplanes</taxon>
    </lineage>
</organism>
<dbReference type="Pfam" id="PF03992">
    <property type="entry name" value="ABM"/>
    <property type="match status" value="1"/>
</dbReference>
<dbReference type="STRING" id="113562.SAMN04489716_9139"/>
<evidence type="ECO:0000313" key="2">
    <source>
        <dbReference type="EMBL" id="SDT80283.1"/>
    </source>
</evidence>
<proteinExistence type="predicted"/>
<dbReference type="EMBL" id="LT629758">
    <property type="protein sequence ID" value="SDT80283.1"/>
    <property type="molecule type" value="Genomic_DNA"/>
</dbReference>
<keyword evidence="2" id="KW-0503">Monooxygenase</keyword>
<accession>A0A1H2DC23</accession>
<feature type="domain" description="ABM" evidence="1">
    <location>
        <begin position="25"/>
        <end position="113"/>
    </location>
</feature>
<name>A0A1H2DC23_9ACTN</name>
<dbReference type="RefSeq" id="WP_197686051.1">
    <property type="nucleotide sequence ID" value="NZ_BOMJ01000109.1"/>
</dbReference>
<evidence type="ECO:0000313" key="3">
    <source>
        <dbReference type="Proteomes" id="UP000198688"/>
    </source>
</evidence>
<reference evidence="2 3" key="1">
    <citation type="submission" date="2016-10" db="EMBL/GenBank/DDBJ databases">
        <authorList>
            <person name="de Groot N.N."/>
        </authorList>
    </citation>
    <scope>NUCLEOTIDE SEQUENCE [LARGE SCALE GENOMIC DNA]</scope>
    <source>
        <strain evidence="2 3">DSM 43941</strain>
    </source>
</reference>
<gene>
    <name evidence="2" type="ORF">SAMN04489716_9139</name>
</gene>
<evidence type="ECO:0000259" key="1">
    <source>
        <dbReference type="PROSITE" id="PS51725"/>
    </source>
</evidence>
<dbReference type="InterPro" id="IPR007138">
    <property type="entry name" value="ABM_dom"/>
</dbReference>
<dbReference type="PROSITE" id="PS51725">
    <property type="entry name" value="ABM"/>
    <property type="match status" value="1"/>
</dbReference>
<keyword evidence="3" id="KW-1185">Reference proteome</keyword>
<keyword evidence="2" id="KW-0560">Oxidoreductase</keyword>
<dbReference type="AlphaFoldDB" id="A0A1H2DC23"/>